<dbReference type="EMBL" id="OVEO01000004">
    <property type="protein sequence ID" value="SPQ95506.1"/>
    <property type="molecule type" value="Genomic_DNA"/>
</dbReference>
<proteinExistence type="inferred from homology"/>
<protein>
    <submittedName>
        <fullName evidence="4">Uncharacterized protein</fullName>
    </submittedName>
</protein>
<keyword evidence="4" id="KW-0496">Mitochondrion</keyword>
<keyword evidence="2" id="KW-0175">Coiled coil</keyword>
<evidence type="ECO:0000313" key="5">
    <source>
        <dbReference type="Proteomes" id="UP000290189"/>
    </source>
</evidence>
<sequence length="484" mass="52967">MDCEYLKKNVGSVLADGLASVILHGPEDPVHCLSQYLLQYVANQQAALKRAEHERLLAVQEAEVDVHRQQVRQAQETKQAAAAFHQTVESQFVNDSRRAAHVGAVLDLFSTSMHALLKPSGVYVGIVEDVDEAKRIRYVSASPGHEFMIGQALNPPAVTFDVFNQGAPAEDAEPQADDGAPPVEKPYEPKVFLVPNTLLGDNYEKIKFFRKKDVGSYCAIHLQYESILHAAALALPEGQFVLPGEAPPPKPKVDGDDDGEPAPTLPEPPRIPVNYLIAFDTLGQARELREHDVAEAKRLVLVLRQALLDADVRAFKAERKWRATDAASKRAPEAMDQLQQKARAELPSNDPLPLQRIAFLAARAALLEGVDLLRSIRTLSTPLGPPAVLRALLLVVGVFVPKHQQPHQVVDQKVLDLIKTCDPARPDAFDLAHLGELLDGITMDKVREGSNLYGDVLQFVLAAQEIAKQVKALQTKPAAADDAQ</sequence>
<evidence type="ECO:0000256" key="1">
    <source>
        <dbReference type="ARBA" id="ARBA00010849"/>
    </source>
</evidence>
<comment type="similarity">
    <text evidence="1">Belongs to the dpy-30 family.</text>
</comment>
<organism evidence="4 5">
    <name type="scientific">Plasmodiophora brassicae</name>
    <name type="common">Clubroot disease agent</name>
    <dbReference type="NCBI Taxonomy" id="37360"/>
    <lineage>
        <taxon>Eukaryota</taxon>
        <taxon>Sar</taxon>
        <taxon>Rhizaria</taxon>
        <taxon>Endomyxa</taxon>
        <taxon>Phytomyxea</taxon>
        <taxon>Plasmodiophorida</taxon>
        <taxon>Plasmodiophoridae</taxon>
        <taxon>Plasmodiophora</taxon>
    </lineage>
</organism>
<evidence type="ECO:0000313" key="4">
    <source>
        <dbReference type="EMBL" id="SPQ95506.1"/>
    </source>
</evidence>
<accession>A0A3P3Y5Q7</accession>
<dbReference type="GO" id="GO:0048188">
    <property type="term" value="C:Set1C/COMPASS complex"/>
    <property type="evidence" value="ECO:0007669"/>
    <property type="project" value="InterPro"/>
</dbReference>
<dbReference type="CDD" id="cd22982">
    <property type="entry name" value="DD_CrRSP2-like"/>
    <property type="match status" value="1"/>
</dbReference>
<dbReference type="PANTHER" id="PTHR23356">
    <property type="entry name" value="DPY30-RELATED"/>
    <property type="match status" value="1"/>
</dbReference>
<dbReference type="InterPro" id="IPR007858">
    <property type="entry name" value="Dpy-30_motif"/>
</dbReference>
<dbReference type="AlphaFoldDB" id="A0A3P3Y5Q7"/>
<dbReference type="Proteomes" id="UP000290189">
    <property type="component" value="Unassembled WGS sequence"/>
</dbReference>
<feature type="coiled-coil region" evidence="2">
    <location>
        <begin position="43"/>
        <end position="77"/>
    </location>
</feature>
<dbReference type="PANTHER" id="PTHR23356:SF16">
    <property type="entry name" value="DPY30 DOMAIN CONTAINING 2"/>
    <property type="match status" value="1"/>
</dbReference>
<gene>
    <name evidence="4" type="ORF">PLBR_LOCUS2721</name>
</gene>
<name>A0A3P3Y5Q7_PLABS</name>
<feature type="region of interest" description="Disordered" evidence="3">
    <location>
        <begin position="243"/>
        <end position="267"/>
    </location>
</feature>
<evidence type="ECO:0000256" key="2">
    <source>
        <dbReference type="SAM" id="Coils"/>
    </source>
</evidence>
<dbReference type="Pfam" id="PF05186">
    <property type="entry name" value="Dpy-30"/>
    <property type="match status" value="1"/>
</dbReference>
<reference evidence="4 5" key="1">
    <citation type="submission" date="2018-03" db="EMBL/GenBank/DDBJ databases">
        <authorList>
            <person name="Fogelqvist J."/>
        </authorList>
    </citation>
    <scope>NUCLEOTIDE SEQUENCE [LARGE SCALE GENOMIC DNA]</scope>
</reference>
<dbReference type="Gene3D" id="1.20.890.10">
    <property type="entry name" value="cAMP-dependent protein kinase regulatory subunit, dimerization-anchoring domain"/>
    <property type="match status" value="1"/>
</dbReference>
<dbReference type="InterPro" id="IPR037856">
    <property type="entry name" value="Sdc1/DPY30"/>
</dbReference>
<evidence type="ECO:0000256" key="3">
    <source>
        <dbReference type="SAM" id="MobiDB-lite"/>
    </source>
</evidence>
<geneLocation type="mitochondrion" evidence="4"/>